<dbReference type="Proteomes" id="UP000216885">
    <property type="component" value="Unassembled WGS sequence"/>
</dbReference>
<evidence type="ECO:0000256" key="7">
    <source>
        <dbReference type="ARBA" id="ARBA00023136"/>
    </source>
</evidence>
<feature type="transmembrane region" description="Helical" evidence="8">
    <location>
        <begin position="48"/>
        <end position="70"/>
    </location>
</feature>
<feature type="transmembrane region" description="Helical" evidence="8">
    <location>
        <begin position="168"/>
        <end position="186"/>
    </location>
</feature>
<dbReference type="AlphaFoldDB" id="A0A261UB11"/>
<dbReference type="NCBIfam" id="NF008228">
    <property type="entry name" value="PRK10995.1"/>
    <property type="match status" value="1"/>
</dbReference>
<keyword evidence="10" id="KW-1185">Reference proteome</keyword>
<comment type="similarity">
    <text evidence="2 8">Belongs to the UPF0056 (MarC) family.</text>
</comment>
<evidence type="ECO:0000256" key="8">
    <source>
        <dbReference type="RuleBase" id="RU362048"/>
    </source>
</evidence>
<name>A0A261UB11_9BORD</name>
<feature type="transmembrane region" description="Helical" evidence="8">
    <location>
        <begin position="12"/>
        <end position="36"/>
    </location>
</feature>
<keyword evidence="5 8" id="KW-0812">Transmembrane</keyword>
<evidence type="ECO:0000256" key="4">
    <source>
        <dbReference type="ARBA" id="ARBA00022519"/>
    </source>
</evidence>
<comment type="subcellular location">
    <subcellularLocation>
        <location evidence="1">Cell inner membrane</location>
        <topology evidence="1">Multi-pass membrane protein</topology>
    </subcellularLocation>
    <subcellularLocation>
        <location evidence="8">Cell membrane</location>
        <topology evidence="8">Multi-pass membrane protein</topology>
    </subcellularLocation>
</comment>
<dbReference type="EMBL" id="NEVQ01000008">
    <property type="protein sequence ID" value="OZI59106.1"/>
    <property type="molecule type" value="Genomic_DNA"/>
</dbReference>
<keyword evidence="6 8" id="KW-1133">Transmembrane helix</keyword>
<proteinExistence type="inferred from homology"/>
<evidence type="ECO:0000256" key="5">
    <source>
        <dbReference type="ARBA" id="ARBA00022692"/>
    </source>
</evidence>
<gene>
    <name evidence="9" type="ORF">CAL20_05600</name>
</gene>
<keyword evidence="4" id="KW-0997">Cell inner membrane</keyword>
<evidence type="ECO:0000256" key="2">
    <source>
        <dbReference type="ARBA" id="ARBA00009784"/>
    </source>
</evidence>
<evidence type="ECO:0000256" key="1">
    <source>
        <dbReference type="ARBA" id="ARBA00004429"/>
    </source>
</evidence>
<dbReference type="Pfam" id="PF01914">
    <property type="entry name" value="MarC"/>
    <property type="match status" value="1"/>
</dbReference>
<feature type="transmembrane region" description="Helical" evidence="8">
    <location>
        <begin position="76"/>
        <end position="94"/>
    </location>
</feature>
<protein>
    <recommendedName>
        <fullName evidence="8">UPF0056 membrane protein</fullName>
    </recommendedName>
</protein>
<evidence type="ECO:0000256" key="6">
    <source>
        <dbReference type="ARBA" id="ARBA00022989"/>
    </source>
</evidence>
<accession>A0A261UB11</accession>
<evidence type="ECO:0000313" key="10">
    <source>
        <dbReference type="Proteomes" id="UP000216885"/>
    </source>
</evidence>
<dbReference type="PANTHER" id="PTHR33508">
    <property type="entry name" value="UPF0056 MEMBRANE PROTEIN YHCE"/>
    <property type="match status" value="1"/>
</dbReference>
<dbReference type="InterPro" id="IPR002771">
    <property type="entry name" value="Multi_antbiot-R_MarC"/>
</dbReference>
<evidence type="ECO:0000313" key="9">
    <source>
        <dbReference type="EMBL" id="OZI59106.1"/>
    </source>
</evidence>
<sequence length="234" mass="24864">MILDFLKLVGLGLFTLLPVANPLTSVTLLLALSRGYTREERNRQVDRATFYVAGIILVCFYAGNAIMTGFGISIPGLRIAGGLIVAYIGFGMLFPDVNQTEAAVQMDMAPNEPTVRIDTPHGPHRPPPRDISFIPLALPGTAGPGTIALIISSASTMHSEGGLRISEHLAVIVVAALVAAVFWICLRSADRINRVLGQSGIDAISRVMGFLLICMGVQFGINGVFELIGKPVPA</sequence>
<comment type="caution">
    <text evidence="9">The sequence shown here is derived from an EMBL/GenBank/DDBJ whole genome shotgun (WGS) entry which is preliminary data.</text>
</comment>
<keyword evidence="3" id="KW-1003">Cell membrane</keyword>
<evidence type="ECO:0000256" key="3">
    <source>
        <dbReference type="ARBA" id="ARBA00022475"/>
    </source>
</evidence>
<keyword evidence="7 8" id="KW-0472">Membrane</keyword>
<feature type="transmembrane region" description="Helical" evidence="8">
    <location>
        <begin position="133"/>
        <end position="156"/>
    </location>
</feature>
<dbReference type="GO" id="GO:0005886">
    <property type="term" value="C:plasma membrane"/>
    <property type="evidence" value="ECO:0007669"/>
    <property type="project" value="UniProtKB-SubCell"/>
</dbReference>
<organism evidence="9 10">
    <name type="scientific">Bordetella genomosp. 4</name>
    <dbReference type="NCBI Taxonomy" id="463044"/>
    <lineage>
        <taxon>Bacteria</taxon>
        <taxon>Pseudomonadati</taxon>
        <taxon>Pseudomonadota</taxon>
        <taxon>Betaproteobacteria</taxon>
        <taxon>Burkholderiales</taxon>
        <taxon>Alcaligenaceae</taxon>
        <taxon>Bordetella</taxon>
    </lineage>
</organism>
<reference evidence="9 10" key="1">
    <citation type="submission" date="2017-05" db="EMBL/GenBank/DDBJ databases">
        <title>Complete and WGS of Bordetella genogroups.</title>
        <authorList>
            <person name="Spilker T."/>
            <person name="LiPuma J."/>
        </authorList>
    </citation>
    <scope>NUCLEOTIDE SEQUENCE [LARGE SCALE GENOMIC DNA]</scope>
    <source>
        <strain evidence="9 10">AU9919</strain>
    </source>
</reference>
<dbReference type="RefSeq" id="WP_094837393.1">
    <property type="nucleotide sequence ID" value="NZ_NEVQ01000008.1"/>
</dbReference>
<feature type="transmembrane region" description="Helical" evidence="8">
    <location>
        <begin position="207"/>
        <end position="228"/>
    </location>
</feature>
<dbReference type="NCBIfam" id="TIGR00427">
    <property type="entry name" value="NAAT family transporter"/>
    <property type="match status" value="1"/>
</dbReference>
<dbReference type="PANTHER" id="PTHR33508:SF2">
    <property type="entry name" value="UPF0056 INNER MEMBRANE PROTEIN MARC"/>
    <property type="match status" value="1"/>
</dbReference>